<name>A0A8J7VY81_9FIRM</name>
<dbReference type="SUPFAM" id="SSF53067">
    <property type="entry name" value="Actin-like ATPase domain"/>
    <property type="match status" value="2"/>
</dbReference>
<dbReference type="Gene3D" id="3.30.420.40">
    <property type="match status" value="1"/>
</dbReference>
<dbReference type="InterPro" id="IPR043129">
    <property type="entry name" value="ATPase_NBD"/>
</dbReference>
<sequence>MYAVIDIGSNTIRLSVYTIQDNHIKPMFHRKNMSSLIGYVDEKGCMTERGIQKAITVLSNFKKIIDNIEVENIYVFATASFRNIQNRELVVRAIKEAANLDVTIISGEEEAICGFIGAAYNVNVDSGLLVDIGGGSTELVFYKDRKICKVYSIPMGSLDLYVRFVSGLLPTKEEYRRMKKYIREQLESIDPGEVPTTILCGVGGTNRAACKLSNDYFNMPLSNRSMELNHIKKLLKSFYQEKDGIERVLRVVPERIHTIIPGMTILKTISKQYQCEKMIVSEYGVREGYLIKTVIEWENGEE</sequence>
<feature type="domain" description="Ppx/GppA phosphatase N-terminal" evidence="2">
    <location>
        <begin position="16"/>
        <end position="292"/>
    </location>
</feature>
<proteinExistence type="inferred from homology"/>
<dbReference type="RefSeq" id="WP_227017019.1">
    <property type="nucleotide sequence ID" value="NZ_JAGSND010000002.1"/>
</dbReference>
<organism evidence="3 4">
    <name type="scientific">Sinanaerobacter chloroacetimidivorans</name>
    <dbReference type="NCBI Taxonomy" id="2818044"/>
    <lineage>
        <taxon>Bacteria</taxon>
        <taxon>Bacillati</taxon>
        <taxon>Bacillota</taxon>
        <taxon>Clostridia</taxon>
        <taxon>Peptostreptococcales</taxon>
        <taxon>Anaerovoracaceae</taxon>
        <taxon>Sinanaerobacter</taxon>
    </lineage>
</organism>
<evidence type="ECO:0000313" key="3">
    <source>
        <dbReference type="EMBL" id="MBR0596886.1"/>
    </source>
</evidence>
<comment type="similarity">
    <text evidence="1">Belongs to the GppA/Ppx family.</text>
</comment>
<dbReference type="GO" id="GO:0006357">
    <property type="term" value="P:regulation of transcription by RNA polymerase II"/>
    <property type="evidence" value="ECO:0007669"/>
    <property type="project" value="TreeGrafter"/>
</dbReference>
<dbReference type="InterPro" id="IPR050273">
    <property type="entry name" value="GppA/Ppx_hydrolase"/>
</dbReference>
<gene>
    <name evidence="3" type="ORF">KCX82_03260</name>
</gene>
<accession>A0A8J7VY81</accession>
<dbReference type="PANTHER" id="PTHR30005">
    <property type="entry name" value="EXOPOLYPHOSPHATASE"/>
    <property type="match status" value="1"/>
</dbReference>
<dbReference type="PANTHER" id="PTHR30005:SF0">
    <property type="entry name" value="RETROGRADE REGULATION PROTEIN 2"/>
    <property type="match status" value="1"/>
</dbReference>
<dbReference type="Proteomes" id="UP000675664">
    <property type="component" value="Unassembled WGS sequence"/>
</dbReference>
<dbReference type="Gene3D" id="3.30.420.150">
    <property type="entry name" value="Exopolyphosphatase. Domain 2"/>
    <property type="match status" value="1"/>
</dbReference>
<reference evidence="3" key="2">
    <citation type="submission" date="2021-04" db="EMBL/GenBank/DDBJ databases">
        <authorList>
            <person name="Liu J."/>
        </authorList>
    </citation>
    <scope>NUCLEOTIDE SEQUENCE</scope>
    <source>
        <strain evidence="3">BAD-6</strain>
    </source>
</reference>
<dbReference type="CDD" id="cd24052">
    <property type="entry name" value="ASKHA_NBD_HpPPX-GppA-like"/>
    <property type="match status" value="1"/>
</dbReference>
<comment type="caution">
    <text evidence="3">The sequence shown here is derived from an EMBL/GenBank/DDBJ whole genome shotgun (WGS) entry which is preliminary data.</text>
</comment>
<dbReference type="AlphaFoldDB" id="A0A8J7VY81"/>
<protein>
    <submittedName>
        <fullName evidence="3">Phosphatase</fullName>
    </submittedName>
</protein>
<reference evidence="3" key="1">
    <citation type="submission" date="2021-04" db="EMBL/GenBank/DDBJ databases">
        <title>Sinoanaerobacter chloroacetimidivorans sp. nov., an obligate anaerobic bacterium isolated from anaerobic sludge.</title>
        <authorList>
            <person name="Bao Y."/>
        </authorList>
    </citation>
    <scope>NUCLEOTIDE SEQUENCE</scope>
    <source>
        <strain evidence="3">BAD-6</strain>
    </source>
</reference>
<keyword evidence="4" id="KW-1185">Reference proteome</keyword>
<evidence type="ECO:0000259" key="2">
    <source>
        <dbReference type="Pfam" id="PF02541"/>
    </source>
</evidence>
<dbReference type="Pfam" id="PF02541">
    <property type="entry name" value="Ppx-GppA"/>
    <property type="match status" value="1"/>
</dbReference>
<evidence type="ECO:0000313" key="4">
    <source>
        <dbReference type="Proteomes" id="UP000675664"/>
    </source>
</evidence>
<dbReference type="InterPro" id="IPR003695">
    <property type="entry name" value="Ppx_GppA_N"/>
</dbReference>
<dbReference type="EMBL" id="JAGSND010000002">
    <property type="protein sequence ID" value="MBR0596886.1"/>
    <property type="molecule type" value="Genomic_DNA"/>
</dbReference>
<evidence type="ECO:0000256" key="1">
    <source>
        <dbReference type="ARBA" id="ARBA00007125"/>
    </source>
</evidence>